<dbReference type="InterPro" id="IPR006543">
    <property type="entry name" value="Histidinol-phos"/>
</dbReference>
<dbReference type="NCBIfam" id="TIGR01656">
    <property type="entry name" value="Histidinol-ppas"/>
    <property type="match status" value="1"/>
</dbReference>
<dbReference type="GO" id="GO:0046872">
    <property type="term" value="F:metal ion binding"/>
    <property type="evidence" value="ECO:0007669"/>
    <property type="project" value="UniProtKB-KW"/>
</dbReference>
<feature type="binding site" evidence="9">
    <location>
        <begin position="24"/>
        <end position="27"/>
    </location>
    <ligand>
        <name>substrate</name>
    </ligand>
</feature>
<evidence type="ECO:0000256" key="3">
    <source>
        <dbReference type="ARBA" id="ARBA00022723"/>
    </source>
</evidence>
<feature type="site" description="Stabilizes the phosphoryl group" evidence="10">
    <location>
        <position position="58"/>
    </location>
</feature>
<dbReference type="AlphaFoldDB" id="A0A1X0Y1S3"/>
<evidence type="ECO:0000256" key="6">
    <source>
        <dbReference type="ARBA" id="ARBA00031828"/>
    </source>
</evidence>
<evidence type="ECO:0000256" key="7">
    <source>
        <dbReference type="PIRNR" id="PIRNR004682"/>
    </source>
</evidence>
<sequence length="191" mass="20607">MTSGAVDTSRSAVFLDRDGTINVEKNYLFRVEDFEFIDGVPAAIRRLNRAGLPVVVVTNQSGIARGFYGRSDVETLHRHVDRLLAAAGARIDAWYLCPHLPDNSSAKCDCRKPAPGLLLRASAERGIDLARSWMVGDKLADIRAGLSAGCGSILVKTGYGNAAVAEAMELRVPVVESLVEAVDLVLRQVQD</sequence>
<dbReference type="RefSeq" id="WP_085010793.1">
    <property type="nucleotide sequence ID" value="NZ_NAAD01000013.1"/>
</dbReference>
<evidence type="ECO:0000256" key="10">
    <source>
        <dbReference type="PIRSR" id="PIRSR004682-3"/>
    </source>
</evidence>
<dbReference type="STRING" id="1969733.B5V00_10705"/>
<feature type="binding site" evidence="11">
    <location>
        <position position="110"/>
    </location>
    <ligand>
        <name>Zn(2+)</name>
        <dbReference type="ChEBI" id="CHEBI:29105"/>
    </ligand>
</feature>
<feature type="site" description="Stabilizes the phosphoryl group" evidence="10">
    <location>
        <position position="111"/>
    </location>
</feature>
<name>A0A1X0Y1S3_9BACT</name>
<dbReference type="PANTHER" id="PTHR42891:SF1">
    <property type="entry name" value="D-GLYCERO-BETA-D-MANNO-HEPTOSE-1,7-BISPHOSPHATE 7-PHOSPHATASE"/>
    <property type="match status" value="1"/>
</dbReference>
<dbReference type="Proteomes" id="UP000193136">
    <property type="component" value="Unassembled WGS sequence"/>
</dbReference>
<evidence type="ECO:0000256" key="11">
    <source>
        <dbReference type="PIRSR" id="PIRSR004682-4"/>
    </source>
</evidence>
<evidence type="ECO:0000256" key="4">
    <source>
        <dbReference type="ARBA" id="ARBA00022801"/>
    </source>
</evidence>
<feature type="binding site" evidence="11">
    <location>
        <position position="108"/>
    </location>
    <ligand>
        <name>Zn(2+)</name>
        <dbReference type="ChEBI" id="CHEBI:29105"/>
    </ligand>
</feature>
<evidence type="ECO:0000256" key="2">
    <source>
        <dbReference type="ARBA" id="ARBA00022490"/>
    </source>
</evidence>
<evidence type="ECO:0000256" key="5">
    <source>
        <dbReference type="ARBA" id="ARBA00023277"/>
    </source>
</evidence>
<feature type="binding site" evidence="11">
    <location>
        <position position="97"/>
    </location>
    <ligand>
        <name>Zn(2+)</name>
        <dbReference type="ChEBI" id="CHEBI:29105"/>
    </ligand>
</feature>
<feature type="binding site" evidence="11">
    <location>
        <position position="18"/>
    </location>
    <ligand>
        <name>Mg(2+)</name>
        <dbReference type="ChEBI" id="CHEBI:18420"/>
    </ligand>
</feature>
<dbReference type="EMBL" id="NAAD01000013">
    <property type="protein sequence ID" value="ORJ59034.1"/>
    <property type="molecule type" value="Genomic_DNA"/>
</dbReference>
<dbReference type="InterPro" id="IPR023214">
    <property type="entry name" value="HAD_sf"/>
</dbReference>
<keyword evidence="2 7" id="KW-0963">Cytoplasm</keyword>
<comment type="subcellular location">
    <subcellularLocation>
        <location evidence="1 7">Cytoplasm</location>
    </subcellularLocation>
</comment>
<dbReference type="SUPFAM" id="SSF56784">
    <property type="entry name" value="HAD-like"/>
    <property type="match status" value="1"/>
</dbReference>
<feature type="binding site" evidence="9">
    <location>
        <begin position="58"/>
        <end position="61"/>
    </location>
    <ligand>
        <name>substrate</name>
    </ligand>
</feature>
<feature type="binding site" evidence="11">
    <location>
        <position position="16"/>
    </location>
    <ligand>
        <name>Mg(2+)</name>
        <dbReference type="ChEBI" id="CHEBI:18420"/>
    </ligand>
</feature>
<comment type="similarity">
    <text evidence="7">Belongs to the gmhB family.</text>
</comment>
<dbReference type="GO" id="GO:0005737">
    <property type="term" value="C:cytoplasm"/>
    <property type="evidence" value="ECO:0007669"/>
    <property type="project" value="UniProtKB-SubCell"/>
</dbReference>
<keyword evidence="4 7" id="KW-0378">Hydrolase</keyword>
<keyword evidence="11" id="KW-0862">Zinc</keyword>
<feature type="binding site" evidence="9">
    <location>
        <begin position="16"/>
        <end position="18"/>
    </location>
    <ligand>
        <name>substrate</name>
    </ligand>
</feature>
<dbReference type="Pfam" id="PF13242">
    <property type="entry name" value="Hydrolase_like"/>
    <property type="match status" value="1"/>
</dbReference>
<feature type="binding site" evidence="9">
    <location>
        <begin position="111"/>
        <end position="112"/>
    </location>
    <ligand>
        <name>substrate</name>
    </ligand>
</feature>
<dbReference type="OrthoDB" id="9814110at2"/>
<dbReference type="PANTHER" id="PTHR42891">
    <property type="entry name" value="D-GLYCERO-BETA-D-MANNO-HEPTOSE-1,7-BISPHOSPHATE 7-PHOSPHATASE"/>
    <property type="match status" value="1"/>
</dbReference>
<dbReference type="InterPro" id="IPR006549">
    <property type="entry name" value="HAD-SF_hydro_IIIA"/>
</dbReference>
<feature type="active site" description="Proton donor" evidence="8">
    <location>
        <position position="18"/>
    </location>
</feature>
<reference evidence="12 13" key="1">
    <citation type="submission" date="2017-03" db="EMBL/GenBank/DDBJ databases">
        <title>Genome sequence of Geothermobacter sp. EPR-M, Deep-Sea Iron Reducer.</title>
        <authorList>
            <person name="Tully B."/>
            <person name="Savalia P."/>
            <person name="Abuyen K."/>
            <person name="Baughan C."/>
            <person name="Romero E."/>
            <person name="Ronkowski C."/>
            <person name="Torres B."/>
            <person name="Tremblay J."/>
            <person name="Trujillo A."/>
            <person name="Tyler M."/>
            <person name="Perez-Rodriguez I."/>
            <person name="Amend J."/>
        </authorList>
    </citation>
    <scope>NUCLEOTIDE SEQUENCE [LARGE SCALE GENOMIC DNA]</scope>
    <source>
        <strain evidence="12 13">EPR-M</strain>
    </source>
</reference>
<comment type="caution">
    <text evidence="12">The sequence shown here is derived from an EMBL/GenBank/DDBJ whole genome shotgun (WGS) entry which is preliminary data.</text>
</comment>
<accession>A0A1X0Y1S3</accession>
<comment type="cofactor">
    <cofactor evidence="11">
        <name>Zn(2+)</name>
        <dbReference type="ChEBI" id="CHEBI:29105"/>
    </cofactor>
</comment>
<dbReference type="Gene3D" id="3.40.50.1000">
    <property type="entry name" value="HAD superfamily/HAD-like"/>
    <property type="match status" value="1"/>
</dbReference>
<dbReference type="EC" id="3.1.3.-" evidence="7"/>
<feature type="binding site" evidence="11">
    <location>
        <position position="137"/>
    </location>
    <ligand>
        <name>Mg(2+)</name>
        <dbReference type="ChEBI" id="CHEBI:18420"/>
    </ligand>
</feature>
<dbReference type="NCBIfam" id="TIGR00213">
    <property type="entry name" value="GmhB_yaeD"/>
    <property type="match status" value="1"/>
</dbReference>
<evidence type="ECO:0000256" key="1">
    <source>
        <dbReference type="ARBA" id="ARBA00004496"/>
    </source>
</evidence>
<evidence type="ECO:0000313" key="13">
    <source>
        <dbReference type="Proteomes" id="UP000193136"/>
    </source>
</evidence>
<feature type="site" description="Stabilizes the phosphoryl group" evidence="10">
    <location>
        <position position="112"/>
    </location>
</feature>
<dbReference type="NCBIfam" id="NF006506">
    <property type="entry name" value="PRK08942.1"/>
    <property type="match status" value="1"/>
</dbReference>
<feature type="binding site" evidence="11">
    <location>
        <position position="99"/>
    </location>
    <ligand>
        <name>Zn(2+)</name>
        <dbReference type="ChEBI" id="CHEBI:29105"/>
    </ligand>
</feature>
<keyword evidence="5 7" id="KW-0119">Carbohydrate metabolism</keyword>
<feature type="binding site" evidence="9">
    <location>
        <position position="138"/>
    </location>
    <ligand>
        <name>substrate</name>
    </ligand>
</feature>
<evidence type="ECO:0000313" key="12">
    <source>
        <dbReference type="EMBL" id="ORJ59034.1"/>
    </source>
</evidence>
<organism evidence="12 13">
    <name type="scientific">Geothermobacter hydrogeniphilus</name>
    <dbReference type="NCBI Taxonomy" id="1969733"/>
    <lineage>
        <taxon>Bacteria</taxon>
        <taxon>Pseudomonadati</taxon>
        <taxon>Thermodesulfobacteriota</taxon>
        <taxon>Desulfuromonadia</taxon>
        <taxon>Desulfuromonadales</taxon>
        <taxon>Geothermobacteraceae</taxon>
        <taxon>Geothermobacter</taxon>
    </lineage>
</organism>
<keyword evidence="3 11" id="KW-0479">Metal-binding</keyword>
<protein>
    <recommendedName>
        <fullName evidence="6 7">D,D-heptose 1,7-bisphosphate phosphatase</fullName>
        <ecNumber evidence="7">3.1.3.-</ecNumber>
    </recommendedName>
</protein>
<dbReference type="GO" id="GO:0016791">
    <property type="term" value="F:phosphatase activity"/>
    <property type="evidence" value="ECO:0007669"/>
    <property type="project" value="InterPro"/>
</dbReference>
<comment type="cofactor">
    <cofactor evidence="11">
        <name>Mg(2+)</name>
        <dbReference type="ChEBI" id="CHEBI:18420"/>
    </cofactor>
</comment>
<dbReference type="CDD" id="cd07503">
    <property type="entry name" value="HAD_HisB-N"/>
    <property type="match status" value="1"/>
</dbReference>
<feature type="binding site" evidence="11">
    <location>
        <position position="138"/>
    </location>
    <ligand>
        <name>Mg(2+)</name>
        <dbReference type="ChEBI" id="CHEBI:18420"/>
    </ligand>
</feature>
<keyword evidence="11" id="KW-0460">Magnesium</keyword>
<dbReference type="GO" id="GO:0005975">
    <property type="term" value="P:carbohydrate metabolic process"/>
    <property type="evidence" value="ECO:0007669"/>
    <property type="project" value="InterPro"/>
</dbReference>
<gene>
    <name evidence="12" type="ORF">B5V00_10705</name>
</gene>
<dbReference type="InterPro" id="IPR036412">
    <property type="entry name" value="HAD-like_sf"/>
</dbReference>
<dbReference type="PIRSF" id="PIRSF004682">
    <property type="entry name" value="GmhB"/>
    <property type="match status" value="1"/>
</dbReference>
<dbReference type="NCBIfam" id="TIGR01662">
    <property type="entry name" value="HAD-SF-IIIA"/>
    <property type="match status" value="1"/>
</dbReference>
<proteinExistence type="inferred from homology"/>
<evidence type="ECO:0000256" key="8">
    <source>
        <dbReference type="PIRSR" id="PIRSR004682-1"/>
    </source>
</evidence>
<evidence type="ECO:0000256" key="9">
    <source>
        <dbReference type="PIRSR" id="PIRSR004682-2"/>
    </source>
</evidence>
<dbReference type="InterPro" id="IPR004446">
    <property type="entry name" value="Heptose_bisP_phosphatase"/>
</dbReference>
<keyword evidence="13" id="KW-1185">Reference proteome</keyword>
<feature type="active site" description="Nucleophile" evidence="8">
    <location>
        <position position="16"/>
    </location>
</feature>